<reference evidence="2 3" key="1">
    <citation type="submission" date="2018-09" db="EMBL/GenBank/DDBJ databases">
        <title>A high-quality reference genome of wild soybean provides a powerful tool to mine soybean genomes.</title>
        <authorList>
            <person name="Xie M."/>
            <person name="Chung C.Y.L."/>
            <person name="Li M.-W."/>
            <person name="Wong F.-L."/>
            <person name="Chan T.-F."/>
            <person name="Lam H.-M."/>
        </authorList>
    </citation>
    <scope>NUCLEOTIDE SEQUENCE [LARGE SCALE GENOMIC DNA]</scope>
    <source>
        <strain evidence="3">cv. W05</strain>
        <tissue evidence="2">Hypocotyl of etiolated seedlings</tissue>
    </source>
</reference>
<dbReference type="Proteomes" id="UP000289340">
    <property type="component" value="Chromosome 8"/>
</dbReference>
<gene>
    <name evidence="2" type="ORF">D0Y65_019393</name>
</gene>
<comment type="caution">
    <text evidence="2">The sequence shown here is derived from an EMBL/GenBank/DDBJ whole genome shotgun (WGS) entry which is preliminary data.</text>
</comment>
<dbReference type="InterPro" id="IPR057212">
    <property type="entry name" value="DUF7890"/>
</dbReference>
<protein>
    <recommendedName>
        <fullName evidence="1">DUF7890 domain-containing protein</fullName>
    </recommendedName>
</protein>
<evidence type="ECO:0000313" key="3">
    <source>
        <dbReference type="Proteomes" id="UP000289340"/>
    </source>
</evidence>
<dbReference type="PANTHER" id="PTHR36782:SF5">
    <property type="match status" value="1"/>
</dbReference>
<evidence type="ECO:0000313" key="2">
    <source>
        <dbReference type="EMBL" id="RZB94880.1"/>
    </source>
</evidence>
<proteinExistence type="predicted"/>
<dbReference type="AlphaFoldDB" id="A0A445J912"/>
<feature type="domain" description="DUF7890" evidence="1">
    <location>
        <begin position="138"/>
        <end position="183"/>
    </location>
</feature>
<name>A0A445J912_GLYSO</name>
<keyword evidence="3" id="KW-1185">Reference proteome</keyword>
<evidence type="ECO:0000259" key="1">
    <source>
        <dbReference type="Pfam" id="PF25418"/>
    </source>
</evidence>
<organism evidence="2 3">
    <name type="scientific">Glycine soja</name>
    <name type="common">Wild soybean</name>
    <dbReference type="NCBI Taxonomy" id="3848"/>
    <lineage>
        <taxon>Eukaryota</taxon>
        <taxon>Viridiplantae</taxon>
        <taxon>Streptophyta</taxon>
        <taxon>Embryophyta</taxon>
        <taxon>Tracheophyta</taxon>
        <taxon>Spermatophyta</taxon>
        <taxon>Magnoliopsida</taxon>
        <taxon>eudicotyledons</taxon>
        <taxon>Gunneridae</taxon>
        <taxon>Pentapetalae</taxon>
        <taxon>rosids</taxon>
        <taxon>fabids</taxon>
        <taxon>Fabales</taxon>
        <taxon>Fabaceae</taxon>
        <taxon>Papilionoideae</taxon>
        <taxon>50 kb inversion clade</taxon>
        <taxon>NPAAA clade</taxon>
        <taxon>indigoferoid/millettioid clade</taxon>
        <taxon>Phaseoleae</taxon>
        <taxon>Glycine</taxon>
        <taxon>Glycine subgen. Soja</taxon>
    </lineage>
</organism>
<accession>A0A445J912</accession>
<dbReference type="EMBL" id="QZWG01000008">
    <property type="protein sequence ID" value="RZB94880.1"/>
    <property type="molecule type" value="Genomic_DNA"/>
</dbReference>
<dbReference type="Pfam" id="PF25418">
    <property type="entry name" value="DUF7890"/>
    <property type="match status" value="1"/>
</dbReference>
<dbReference type="PANTHER" id="PTHR36782">
    <property type="entry name" value="BNAC03G62080D PROTEIN"/>
    <property type="match status" value="1"/>
</dbReference>
<sequence>MGAMNDYQLTIKKIVDNDTLIAIGFPIDEFDYAEAILDGLANDLVSSLAKLIVTQLGMIRTIFACFNGKVSHKKAEVEPLEVTKPVYRDELTKKQPPRKTVKKTVRFAESEPTILGEDSEKEFEKTRWGSGNEVGEKEGMRVRIKLTKEEAARLLSKCNNGGILQFKDVAHELVLIPVNRVSVAPDAQC</sequence>